<gene>
    <name evidence="13" type="primary">calub</name>
    <name evidence="13" type="ORF">TNCT_147891</name>
</gene>
<organism evidence="13 14">
    <name type="scientific">Trichonephila clavata</name>
    <name type="common">Joro spider</name>
    <name type="synonym">Nephila clavata</name>
    <dbReference type="NCBI Taxonomy" id="2740835"/>
    <lineage>
        <taxon>Eukaryota</taxon>
        <taxon>Metazoa</taxon>
        <taxon>Ecdysozoa</taxon>
        <taxon>Arthropoda</taxon>
        <taxon>Chelicerata</taxon>
        <taxon>Arachnida</taxon>
        <taxon>Araneae</taxon>
        <taxon>Araneomorphae</taxon>
        <taxon>Entelegynae</taxon>
        <taxon>Araneoidea</taxon>
        <taxon>Nephilidae</taxon>
        <taxon>Trichonephila</taxon>
    </lineage>
</organism>
<dbReference type="InterPro" id="IPR011992">
    <property type="entry name" value="EF-hand-dom_pair"/>
</dbReference>
<keyword evidence="14" id="KW-1185">Reference proteome</keyword>
<keyword evidence="2" id="KW-0479">Metal-binding</keyword>
<comment type="subunit">
    <text evidence="10">Interacts with PCSK6 (immature form including the propeptide); probably involved in the maturation and the secretion of PCSK6.</text>
</comment>
<proteinExistence type="predicted"/>
<dbReference type="Proteomes" id="UP000887116">
    <property type="component" value="Unassembled WGS sequence"/>
</dbReference>
<evidence type="ECO:0000313" key="14">
    <source>
        <dbReference type="Proteomes" id="UP000887116"/>
    </source>
</evidence>
<comment type="caution">
    <text evidence="13">The sequence shown here is derived from an EMBL/GenBank/DDBJ whole genome shotgun (WGS) entry which is preliminary data.</text>
</comment>
<comment type="function">
    <text evidence="9">Probable molecular chaperone assisting protein biosynthesis and transport in the endoplasmic reticulum. Required for the proper biosynthesis and transport of pulmonary surfactant-associated protein A/SP-A, pulmonary surfactant-associated protein D/SP-D and the lipid transporter ABCA3. By regulating both the proper expression and the degradation through the endoplasmic reticulum-associated protein degradation pathway of these proteins plays a crucial role in pulmonary surfactant homeostasis. Has an anti-fibrotic activity by negatively regulating the secretion of type I and type III collagens. This calcium-binding protein also transiently associates with immature PCSK6 and regulates its secretion.</text>
</comment>
<dbReference type="PROSITE" id="PS00018">
    <property type="entry name" value="EF_HAND_1"/>
    <property type="match status" value="4"/>
</dbReference>
<feature type="non-terminal residue" evidence="13">
    <location>
        <position position="1"/>
    </location>
</feature>
<dbReference type="Pfam" id="PF13499">
    <property type="entry name" value="EF-hand_7"/>
    <property type="match status" value="1"/>
</dbReference>
<evidence type="ECO:0000256" key="6">
    <source>
        <dbReference type="ARBA" id="ARBA00022837"/>
    </source>
</evidence>
<dbReference type="AlphaFoldDB" id="A0A8X6IPQ8"/>
<dbReference type="SUPFAM" id="SSF47473">
    <property type="entry name" value="EF-hand"/>
    <property type="match status" value="1"/>
</dbReference>
<keyword evidence="8" id="KW-0143">Chaperone</keyword>
<dbReference type="FunFam" id="1.10.238.10:FF:000104">
    <property type="entry name" value="calumenin isoform X1"/>
    <property type="match status" value="1"/>
</dbReference>
<evidence type="ECO:0000313" key="13">
    <source>
        <dbReference type="EMBL" id="GFR08760.1"/>
    </source>
</evidence>
<dbReference type="EMBL" id="BMAO01026335">
    <property type="protein sequence ID" value="GFR08760.1"/>
    <property type="molecule type" value="Genomic_DNA"/>
</dbReference>
<evidence type="ECO:0000256" key="5">
    <source>
        <dbReference type="ARBA" id="ARBA00022824"/>
    </source>
</evidence>
<keyword evidence="5" id="KW-0256">Endoplasmic reticulum</keyword>
<name>A0A8X6IPQ8_TRICU</name>
<feature type="domain" description="EF-hand" evidence="12">
    <location>
        <begin position="282"/>
        <end position="317"/>
    </location>
</feature>
<comment type="subcellular location">
    <subcellularLocation>
        <location evidence="1">Endoplasmic reticulum lumen</location>
    </subcellularLocation>
</comment>
<evidence type="ECO:0000256" key="9">
    <source>
        <dbReference type="ARBA" id="ARBA00056975"/>
    </source>
</evidence>
<dbReference type="InterPro" id="IPR018247">
    <property type="entry name" value="EF_Hand_1_Ca_BS"/>
</dbReference>
<evidence type="ECO:0000256" key="7">
    <source>
        <dbReference type="ARBA" id="ARBA00023180"/>
    </source>
</evidence>
<dbReference type="PANTHER" id="PTHR10827">
    <property type="entry name" value="RETICULOCALBIN"/>
    <property type="match status" value="1"/>
</dbReference>
<dbReference type="CDD" id="cd16226">
    <property type="entry name" value="EFh_CREC_Calumenin_like"/>
    <property type="match status" value="1"/>
</dbReference>
<dbReference type="OrthoDB" id="293868at2759"/>
<dbReference type="SMART" id="SM00054">
    <property type="entry name" value="EFh"/>
    <property type="match status" value="5"/>
</dbReference>
<protein>
    <recommendedName>
        <fullName evidence="11">Reticulocalbin-3</fullName>
    </recommendedName>
</protein>
<dbReference type="GO" id="GO:0015031">
    <property type="term" value="P:protein transport"/>
    <property type="evidence" value="ECO:0007669"/>
    <property type="project" value="UniProtKB-ARBA"/>
</dbReference>
<evidence type="ECO:0000256" key="2">
    <source>
        <dbReference type="ARBA" id="ARBA00022723"/>
    </source>
</evidence>
<keyword evidence="3" id="KW-0732">Signal</keyword>
<keyword evidence="6" id="KW-0106">Calcium</keyword>
<keyword evidence="7" id="KW-0325">Glycoprotein</keyword>
<dbReference type="PANTHER" id="PTHR10827:SF52">
    <property type="entry name" value="IP16409P"/>
    <property type="match status" value="1"/>
</dbReference>
<evidence type="ECO:0000259" key="12">
    <source>
        <dbReference type="PROSITE" id="PS50222"/>
    </source>
</evidence>
<evidence type="ECO:0000256" key="3">
    <source>
        <dbReference type="ARBA" id="ARBA00022729"/>
    </source>
</evidence>
<dbReference type="PROSITE" id="PS50222">
    <property type="entry name" value="EF_HAND_2"/>
    <property type="match status" value="2"/>
</dbReference>
<dbReference type="GO" id="GO:0005509">
    <property type="term" value="F:calcium ion binding"/>
    <property type="evidence" value="ECO:0007669"/>
    <property type="project" value="InterPro"/>
</dbReference>
<keyword evidence="4" id="KW-0677">Repeat</keyword>
<dbReference type="GO" id="GO:0005788">
    <property type="term" value="C:endoplasmic reticulum lumen"/>
    <property type="evidence" value="ECO:0007669"/>
    <property type="project" value="UniProtKB-SubCell"/>
</dbReference>
<evidence type="ECO:0000256" key="8">
    <source>
        <dbReference type="ARBA" id="ARBA00023186"/>
    </source>
</evidence>
<reference evidence="13" key="1">
    <citation type="submission" date="2020-07" db="EMBL/GenBank/DDBJ databases">
        <title>Multicomponent nature underlies the extraordinary mechanical properties of spider dragline silk.</title>
        <authorList>
            <person name="Kono N."/>
            <person name="Nakamura H."/>
            <person name="Mori M."/>
            <person name="Yoshida Y."/>
            <person name="Ohtoshi R."/>
            <person name="Malay A.D."/>
            <person name="Moran D.A.P."/>
            <person name="Tomita M."/>
            <person name="Numata K."/>
            <person name="Arakawa K."/>
        </authorList>
    </citation>
    <scope>NUCLEOTIDE SEQUENCE</scope>
</reference>
<evidence type="ECO:0000256" key="1">
    <source>
        <dbReference type="ARBA" id="ARBA00004319"/>
    </source>
</evidence>
<dbReference type="Gene3D" id="1.10.238.10">
    <property type="entry name" value="EF-hand"/>
    <property type="match status" value="2"/>
</dbReference>
<evidence type="ECO:0000256" key="11">
    <source>
        <dbReference type="ARBA" id="ARBA00072696"/>
    </source>
</evidence>
<dbReference type="InterPro" id="IPR002048">
    <property type="entry name" value="EF_hand_dom"/>
</dbReference>
<feature type="domain" description="EF-hand" evidence="12">
    <location>
        <begin position="163"/>
        <end position="198"/>
    </location>
</feature>
<evidence type="ECO:0000256" key="10">
    <source>
        <dbReference type="ARBA" id="ARBA00063143"/>
    </source>
</evidence>
<sequence>GSWSEKTKTECILQCSLNNNCGALTCCGPLTEKSKQNTRCRGSLGHKHSIQKEEPLLSVNIVPDTGQLPHRIQASDYTVPSSPVTISLSNVRVFILFNFLAIVLVNNALVIPKSDGPSKRVHDKLLSDEEHYQKETFHNADYDHEAFLGEKEAKTFNELSAEESKRRLGIIVDKIDTDKDSFVSAQELKEWIQHTQRKYIKDDCNRQWRNWNPFDKPELTWEAYKKNSYGYVEEQEAGDTYGYKEMIERDLRRWEKADQDQSGSLNKIEFMDFVHPEESIHMKDIIVIETMEDIDKNRDGKVSIEEYIGDMYNDPDNDVESEPSWVQSEREQFINFRDKDKSGFMEFNEVRDWILPSDYDNSASEANHLIYESDVDRDNQLSKEEILDKFDLFVGSQATDFGEALIRHDEF</sequence>
<accession>A0A8X6IPQ8</accession>
<evidence type="ECO:0000256" key="4">
    <source>
        <dbReference type="ARBA" id="ARBA00022737"/>
    </source>
</evidence>